<gene>
    <name evidence="3" type="ORF">AMS68_007836</name>
</gene>
<evidence type="ECO:0000313" key="4">
    <source>
        <dbReference type="Proteomes" id="UP000503462"/>
    </source>
</evidence>
<dbReference type="OrthoDB" id="2018906at2759"/>
<dbReference type="AlphaFoldDB" id="A0A6H0Y655"/>
<protein>
    <recommendedName>
        <fullName evidence="5">DUF1254 domain-containing protein</fullName>
    </recommendedName>
</protein>
<dbReference type="Proteomes" id="UP000503462">
    <property type="component" value="Chromosome 5"/>
</dbReference>
<dbReference type="PANTHER" id="PTHR36509">
    <property type="entry name" value="BLL3101 PROTEIN"/>
    <property type="match status" value="1"/>
</dbReference>
<dbReference type="Gene3D" id="2.60.40.1610">
    <property type="entry name" value="Domain of unknown function DUF1254"/>
    <property type="match status" value="1"/>
</dbReference>
<feature type="domain" description="DUF1214" evidence="1">
    <location>
        <begin position="406"/>
        <end position="506"/>
    </location>
</feature>
<dbReference type="PANTHER" id="PTHR36509:SF2">
    <property type="entry name" value="BLL3101 PROTEIN"/>
    <property type="match status" value="1"/>
</dbReference>
<organism evidence="3 4">
    <name type="scientific">Peltaster fructicola</name>
    <dbReference type="NCBI Taxonomy" id="286661"/>
    <lineage>
        <taxon>Eukaryota</taxon>
        <taxon>Fungi</taxon>
        <taxon>Dikarya</taxon>
        <taxon>Ascomycota</taxon>
        <taxon>Pezizomycotina</taxon>
        <taxon>Dothideomycetes</taxon>
        <taxon>Dothideomycetes incertae sedis</taxon>
        <taxon>Peltaster</taxon>
    </lineage>
</organism>
<feature type="domain" description="DUF1254" evidence="2">
    <location>
        <begin position="90"/>
        <end position="248"/>
    </location>
</feature>
<name>A0A6H0Y655_9PEZI</name>
<evidence type="ECO:0000259" key="1">
    <source>
        <dbReference type="Pfam" id="PF06742"/>
    </source>
</evidence>
<dbReference type="SUPFAM" id="SSF160935">
    <property type="entry name" value="VPA0735-like"/>
    <property type="match status" value="1"/>
</dbReference>
<accession>A0A6H0Y655</accession>
<dbReference type="InterPro" id="IPR010679">
    <property type="entry name" value="DUF1254"/>
</dbReference>
<dbReference type="InterPro" id="IPR037050">
    <property type="entry name" value="DUF1254_sf"/>
</dbReference>
<proteinExistence type="predicted"/>
<evidence type="ECO:0008006" key="5">
    <source>
        <dbReference type="Google" id="ProtNLM"/>
    </source>
</evidence>
<dbReference type="EMBL" id="CP051143">
    <property type="protein sequence ID" value="QIX02319.1"/>
    <property type="molecule type" value="Genomic_DNA"/>
</dbReference>
<dbReference type="Pfam" id="PF06742">
    <property type="entry name" value="DUF1214"/>
    <property type="match status" value="1"/>
</dbReference>
<dbReference type="Pfam" id="PF06863">
    <property type="entry name" value="DUF1254"/>
    <property type="match status" value="1"/>
</dbReference>
<sequence length="527" mass="58679">MLRTLDRTHPEMTSDNILVWVNIDAANKADVQLPHSFALLMLRAIAPSLSNPTMLHHDVQYLDSQHGFRYTYPLTIFANFAGSVLKNHQVNEIFHQRNLATPDDPGVVKPNVDTLYSRVVLDLSSQDVVLTVPEIEAERYWNYPVYDPFGQVVAEIGVVNGNKPGKYLIRRADDVHALPGYENGTHRSEHAFGGEHRWRSWSHGQHAEYQGIVNLPGSYATMLIRLLLISNTTSDLTAVHKIQNATSLATVRRAEVSVAPVLTSTALNGSFLGISSPARQFEFAARLVPYSQPIVRSDTYRVATILARAGLYNGHYHPQAVNLTQAANIANASITADITQHVRDEGDGYQLQTVAYQGFYGSHYSAAAYVALGGYQQQTVKQTLYPGFQGPVFSSFYTLSANGSWLFTFSGKPRVKAPGFWSLSVYGADQYLIKNPLNRFEVGDRTYSLVYEDGTPVYGPAADATKDGPFHILLQPVDVPPPANWTSNWLPAERSFFMLLRWYYPEPAMTNGSYVYPRVQNISQITA</sequence>
<dbReference type="InterPro" id="IPR010621">
    <property type="entry name" value="DUF1214"/>
</dbReference>
<evidence type="ECO:0000313" key="3">
    <source>
        <dbReference type="EMBL" id="QIX02319.1"/>
    </source>
</evidence>
<dbReference type="Gene3D" id="2.60.120.600">
    <property type="entry name" value="Domain of unknown function DUF1214, C-terminal domain"/>
    <property type="match status" value="1"/>
</dbReference>
<dbReference type="InterPro" id="IPR037049">
    <property type="entry name" value="DUF1214_C_sf"/>
</dbReference>
<keyword evidence="4" id="KW-1185">Reference proteome</keyword>
<reference evidence="3 4" key="1">
    <citation type="journal article" date="2016" name="Sci. Rep.">
        <title>Peltaster fructicola genome reveals evolution from an invasive phytopathogen to an ectophytic parasite.</title>
        <authorList>
            <person name="Xu C."/>
            <person name="Chen H."/>
            <person name="Gleason M.L."/>
            <person name="Xu J.R."/>
            <person name="Liu H."/>
            <person name="Zhang R."/>
            <person name="Sun G."/>
        </authorList>
    </citation>
    <scope>NUCLEOTIDE SEQUENCE [LARGE SCALE GENOMIC DNA]</scope>
    <source>
        <strain evidence="3 4">LNHT1506</strain>
    </source>
</reference>
<evidence type="ECO:0000259" key="2">
    <source>
        <dbReference type="Pfam" id="PF06863"/>
    </source>
</evidence>